<evidence type="ECO:0000256" key="2">
    <source>
        <dbReference type="ARBA" id="ARBA00022723"/>
    </source>
</evidence>
<sequence length="226" mass="24913">MSIREWPVAERPRERLLQCGAASLSDAELLAVFLRTGVAGKSAVDLARCLLKKFGGLRALMEADMSTFLGELGLGPAKYTQLQAVMEIGRRHLAETIEREPALCSPAAVRRYLKAMLRHESSEAFACLFLDTKQRPLGFEILFRGSIDSARVYPREVVKRSLAHNAAALILCHNHPSGVPEPSQADLHMTLQLKEALGLVEVRVLDHIIIGDGEPLSMVEHGWLKA</sequence>
<dbReference type="InterPro" id="IPR046778">
    <property type="entry name" value="UPF0758_N"/>
</dbReference>
<dbReference type="SUPFAM" id="SSF47781">
    <property type="entry name" value="RuvA domain 2-like"/>
    <property type="match status" value="1"/>
</dbReference>
<dbReference type="Gene3D" id="3.40.140.10">
    <property type="entry name" value="Cytidine Deaminase, domain 2"/>
    <property type="match status" value="1"/>
</dbReference>
<keyword evidence="5" id="KW-0482">Metalloprotease</keyword>
<evidence type="ECO:0000256" key="5">
    <source>
        <dbReference type="ARBA" id="ARBA00023049"/>
    </source>
</evidence>
<proteinExistence type="inferred from homology"/>
<keyword evidence="2" id="KW-0479">Metal-binding</keyword>
<evidence type="ECO:0000256" key="4">
    <source>
        <dbReference type="ARBA" id="ARBA00022833"/>
    </source>
</evidence>
<dbReference type="PROSITE" id="PS01302">
    <property type="entry name" value="UPF0758"/>
    <property type="match status" value="1"/>
</dbReference>
<dbReference type="InterPro" id="IPR020891">
    <property type="entry name" value="UPF0758_CS"/>
</dbReference>
<dbReference type="CDD" id="cd08071">
    <property type="entry name" value="MPN_DUF2466"/>
    <property type="match status" value="1"/>
</dbReference>
<dbReference type="NCBIfam" id="NF000642">
    <property type="entry name" value="PRK00024.1"/>
    <property type="match status" value="1"/>
</dbReference>
<comment type="caution">
    <text evidence="8">The sequence shown here is derived from an EMBL/GenBank/DDBJ whole genome shotgun (WGS) entry which is preliminary data.</text>
</comment>
<dbReference type="SUPFAM" id="SSF102712">
    <property type="entry name" value="JAB1/MPN domain"/>
    <property type="match status" value="1"/>
</dbReference>
<evidence type="ECO:0000313" key="9">
    <source>
        <dbReference type="Proteomes" id="UP001148203"/>
    </source>
</evidence>
<dbReference type="Proteomes" id="UP001148203">
    <property type="component" value="Unassembled WGS sequence"/>
</dbReference>
<evidence type="ECO:0000256" key="1">
    <source>
        <dbReference type="ARBA" id="ARBA00022670"/>
    </source>
</evidence>
<feature type="domain" description="MPN" evidence="7">
    <location>
        <begin position="102"/>
        <end position="224"/>
    </location>
</feature>
<dbReference type="InterPro" id="IPR025657">
    <property type="entry name" value="RadC_JAB"/>
</dbReference>
<dbReference type="NCBIfam" id="TIGR00608">
    <property type="entry name" value="radc"/>
    <property type="match status" value="1"/>
</dbReference>
<name>A0ABT5NYH2_9PSED</name>
<dbReference type="PROSITE" id="PS50249">
    <property type="entry name" value="MPN"/>
    <property type="match status" value="1"/>
</dbReference>
<keyword evidence="9" id="KW-1185">Reference proteome</keyword>
<dbReference type="PANTHER" id="PTHR30471">
    <property type="entry name" value="DNA REPAIR PROTEIN RADC"/>
    <property type="match status" value="1"/>
</dbReference>
<gene>
    <name evidence="8" type="primary">radC</name>
    <name evidence="8" type="ORF">M5G11_22255</name>
</gene>
<organism evidence="8 9">
    <name type="scientific">Pseudomonas fontis</name>
    <dbReference type="NCBI Taxonomy" id="2942633"/>
    <lineage>
        <taxon>Bacteria</taxon>
        <taxon>Pseudomonadati</taxon>
        <taxon>Pseudomonadota</taxon>
        <taxon>Gammaproteobacteria</taxon>
        <taxon>Pseudomonadales</taxon>
        <taxon>Pseudomonadaceae</taxon>
        <taxon>Pseudomonas</taxon>
    </lineage>
</organism>
<evidence type="ECO:0000256" key="6">
    <source>
        <dbReference type="RuleBase" id="RU003797"/>
    </source>
</evidence>
<comment type="similarity">
    <text evidence="6">Belongs to the UPF0758 family.</text>
</comment>
<dbReference type="Pfam" id="PF20582">
    <property type="entry name" value="UPF0758_N"/>
    <property type="match status" value="1"/>
</dbReference>
<dbReference type="EMBL" id="JAMDGY010000083">
    <property type="protein sequence ID" value="MDD0993254.1"/>
    <property type="molecule type" value="Genomic_DNA"/>
</dbReference>
<dbReference type="InterPro" id="IPR010994">
    <property type="entry name" value="RuvA_2-like"/>
</dbReference>
<reference evidence="8 9" key="1">
    <citation type="submission" date="2022-05" db="EMBL/GenBank/DDBJ databases">
        <title>Novel Pseudomonas spp. Isolated from a Rainbow Trout Aquaculture Facility.</title>
        <authorList>
            <person name="Testerman T."/>
            <person name="Graf J."/>
        </authorList>
    </citation>
    <scope>NUCLEOTIDE SEQUENCE [LARGE SCALE GENOMIC DNA]</scope>
    <source>
        <strain evidence="8 9">ID681</strain>
    </source>
</reference>
<dbReference type="InterPro" id="IPR037518">
    <property type="entry name" value="MPN"/>
</dbReference>
<keyword evidence="3" id="KW-0378">Hydrolase</keyword>
<dbReference type="InterPro" id="IPR001405">
    <property type="entry name" value="UPF0758"/>
</dbReference>
<evidence type="ECO:0000313" key="8">
    <source>
        <dbReference type="EMBL" id="MDD0993254.1"/>
    </source>
</evidence>
<accession>A0ABT5NYH2</accession>
<protein>
    <submittedName>
        <fullName evidence="8">DNA repair protein RadC</fullName>
    </submittedName>
</protein>
<evidence type="ECO:0000259" key="7">
    <source>
        <dbReference type="PROSITE" id="PS50249"/>
    </source>
</evidence>
<keyword evidence="4" id="KW-0862">Zinc</keyword>
<dbReference type="RefSeq" id="WP_273912693.1">
    <property type="nucleotide sequence ID" value="NZ_JAMDGX010000067.1"/>
</dbReference>
<dbReference type="PANTHER" id="PTHR30471:SF3">
    <property type="entry name" value="UPF0758 PROTEIN YEES-RELATED"/>
    <property type="match status" value="1"/>
</dbReference>
<dbReference type="Pfam" id="PF04002">
    <property type="entry name" value="RadC"/>
    <property type="match status" value="1"/>
</dbReference>
<evidence type="ECO:0000256" key="3">
    <source>
        <dbReference type="ARBA" id="ARBA00022801"/>
    </source>
</evidence>
<keyword evidence="1" id="KW-0645">Protease</keyword>